<dbReference type="InterPro" id="IPR037873">
    <property type="entry name" value="BamE-like"/>
</dbReference>
<keyword evidence="3 4" id="KW-0998">Cell outer membrane</keyword>
<dbReference type="PANTHER" id="PTHR37482">
    <property type="entry name" value="OUTER MEMBRANE PROTEIN ASSEMBLY FACTOR BAME"/>
    <property type="match status" value="1"/>
</dbReference>
<comment type="similarity">
    <text evidence="4">Belongs to the BamE family.</text>
</comment>
<dbReference type="InterPro" id="IPR007450">
    <property type="entry name" value="BamE_dom"/>
</dbReference>
<keyword evidence="7" id="KW-1185">Reference proteome</keyword>
<accession>A0A6N7QPX2</accession>
<dbReference type="Pfam" id="PF04355">
    <property type="entry name" value="BamE"/>
    <property type="match status" value="1"/>
</dbReference>
<dbReference type="AlphaFoldDB" id="A0A6N7QPX2"/>
<comment type="subcellular location">
    <subcellularLocation>
        <location evidence="4">Cell outer membrane</location>
    </subcellularLocation>
</comment>
<organism evidence="6 7">
    <name type="scientific">Spiribacter salilacus</name>
    <dbReference type="NCBI Taxonomy" id="2664894"/>
    <lineage>
        <taxon>Bacteria</taxon>
        <taxon>Pseudomonadati</taxon>
        <taxon>Pseudomonadota</taxon>
        <taxon>Gammaproteobacteria</taxon>
        <taxon>Chromatiales</taxon>
        <taxon>Ectothiorhodospiraceae</taxon>
        <taxon>Spiribacter</taxon>
    </lineage>
</organism>
<dbReference type="PANTHER" id="PTHR37482:SF1">
    <property type="entry name" value="OUTER MEMBRANE PROTEIN ASSEMBLY FACTOR BAME"/>
    <property type="match status" value="1"/>
</dbReference>
<evidence type="ECO:0000256" key="2">
    <source>
        <dbReference type="ARBA" id="ARBA00023136"/>
    </source>
</evidence>
<evidence type="ECO:0000256" key="4">
    <source>
        <dbReference type="HAMAP-Rule" id="MF_00925"/>
    </source>
</evidence>
<evidence type="ECO:0000259" key="5">
    <source>
        <dbReference type="Pfam" id="PF04355"/>
    </source>
</evidence>
<keyword evidence="1 4" id="KW-0732">Signal</keyword>
<name>A0A6N7QPX2_9GAMM</name>
<dbReference type="GO" id="GO:0030674">
    <property type="term" value="F:protein-macromolecule adaptor activity"/>
    <property type="evidence" value="ECO:0007669"/>
    <property type="project" value="TreeGrafter"/>
</dbReference>
<protein>
    <recommendedName>
        <fullName evidence="4">Outer membrane protein assembly factor BamE</fullName>
    </recommendedName>
</protein>
<evidence type="ECO:0000313" key="7">
    <source>
        <dbReference type="Proteomes" id="UP000433788"/>
    </source>
</evidence>
<evidence type="ECO:0000256" key="3">
    <source>
        <dbReference type="ARBA" id="ARBA00023237"/>
    </source>
</evidence>
<comment type="subunit">
    <text evidence="4">Part of the Bam complex.</text>
</comment>
<reference evidence="6 7" key="1">
    <citation type="submission" date="2019-11" db="EMBL/GenBank/DDBJ databases">
        <authorList>
            <person name="Zhang X.Y."/>
        </authorList>
    </citation>
    <scope>NUCLEOTIDE SEQUENCE [LARGE SCALE GENOMIC DNA]</scope>
    <source>
        <strain evidence="6 7">C176</strain>
    </source>
</reference>
<dbReference type="Gene3D" id="3.30.1450.10">
    <property type="match status" value="1"/>
</dbReference>
<dbReference type="Proteomes" id="UP000433788">
    <property type="component" value="Unassembled WGS sequence"/>
</dbReference>
<sequence>MQTPAVTNDNQDGFFRMITVYTFSRNLAFLLIIILLAGCARAIDGLPIVYQPELRQGTLFTQENVAQLEPGMNERQVRFLLGPATIEDPFIDDRWDYVYQLEPRSTKAEPVTKRLTVYFDQGALIGAEGEYIEPGHPLYR</sequence>
<feature type="domain" description="Outer membrane protein assembly factor BamE" evidence="5">
    <location>
        <begin position="57"/>
        <end position="125"/>
    </location>
</feature>
<dbReference type="HAMAP" id="MF_00925">
    <property type="entry name" value="OM_assembly_BamE"/>
    <property type="match status" value="1"/>
</dbReference>
<keyword evidence="2 4" id="KW-0472">Membrane</keyword>
<comment type="function">
    <text evidence="4">Part of the outer membrane protein assembly complex, which is involved in assembly and insertion of beta-barrel proteins into the outer membrane.</text>
</comment>
<comment type="caution">
    <text evidence="6">The sequence shown here is derived from an EMBL/GenBank/DDBJ whole genome shotgun (WGS) entry which is preliminary data.</text>
</comment>
<dbReference type="GO" id="GO:1990063">
    <property type="term" value="C:Bam protein complex"/>
    <property type="evidence" value="ECO:0007669"/>
    <property type="project" value="TreeGrafter"/>
</dbReference>
<dbReference type="GO" id="GO:0043165">
    <property type="term" value="P:Gram-negative-bacterium-type cell outer membrane assembly"/>
    <property type="evidence" value="ECO:0007669"/>
    <property type="project" value="UniProtKB-UniRule"/>
</dbReference>
<evidence type="ECO:0000256" key="1">
    <source>
        <dbReference type="ARBA" id="ARBA00022729"/>
    </source>
</evidence>
<proteinExistence type="inferred from homology"/>
<dbReference type="GO" id="GO:0051205">
    <property type="term" value="P:protein insertion into membrane"/>
    <property type="evidence" value="ECO:0007669"/>
    <property type="project" value="UniProtKB-UniRule"/>
</dbReference>
<dbReference type="EMBL" id="WJPP01000001">
    <property type="protein sequence ID" value="MRH77188.1"/>
    <property type="molecule type" value="Genomic_DNA"/>
</dbReference>
<dbReference type="InterPro" id="IPR026592">
    <property type="entry name" value="BamE"/>
</dbReference>
<evidence type="ECO:0000313" key="6">
    <source>
        <dbReference type="EMBL" id="MRH77188.1"/>
    </source>
</evidence>
<gene>
    <name evidence="4 6" type="primary">bamE</name>
    <name evidence="6" type="ORF">GH984_00480</name>
</gene>